<proteinExistence type="predicted"/>
<accession>A0ABP9YR41</accession>
<name>A0ABP9YR41_9FUNG</name>
<keyword evidence="2" id="KW-1185">Reference proteome</keyword>
<evidence type="ECO:0000313" key="2">
    <source>
        <dbReference type="Proteomes" id="UP001473302"/>
    </source>
</evidence>
<protein>
    <submittedName>
        <fullName evidence="1">Uncharacterized protein</fullName>
    </submittedName>
</protein>
<gene>
    <name evidence="1" type="ORF">MFLAVUS_002746</name>
</gene>
<evidence type="ECO:0000313" key="1">
    <source>
        <dbReference type="EMBL" id="GAA5809338.1"/>
    </source>
</evidence>
<reference evidence="1 2" key="1">
    <citation type="submission" date="2024-04" db="EMBL/GenBank/DDBJ databases">
        <title>genome sequences of Mucor flavus KT1a and Helicostylum pulchrum KT1b strains isolated from the surface of a dry-aged beef.</title>
        <authorList>
            <person name="Toyotome T."/>
            <person name="Hosono M."/>
            <person name="Torimaru M."/>
            <person name="Fukuda K."/>
            <person name="Mikami N."/>
        </authorList>
    </citation>
    <scope>NUCLEOTIDE SEQUENCE [LARGE SCALE GENOMIC DNA]</scope>
    <source>
        <strain evidence="1 2">KT1a</strain>
    </source>
</reference>
<dbReference type="EMBL" id="BAABUK010000004">
    <property type="protein sequence ID" value="GAA5809338.1"/>
    <property type="molecule type" value="Genomic_DNA"/>
</dbReference>
<comment type="caution">
    <text evidence="1">The sequence shown here is derived from an EMBL/GenBank/DDBJ whole genome shotgun (WGS) entry which is preliminary data.</text>
</comment>
<sequence>MFLIDDVDIKDRCPGELLLYMALSAKAIVTQTLNILRRDYDNDDGSISLIMNPSVDDGYESSVTFDSQ</sequence>
<organism evidence="1 2">
    <name type="scientific">Mucor flavus</name>
    <dbReference type="NCBI Taxonomy" id="439312"/>
    <lineage>
        <taxon>Eukaryota</taxon>
        <taxon>Fungi</taxon>
        <taxon>Fungi incertae sedis</taxon>
        <taxon>Mucoromycota</taxon>
        <taxon>Mucoromycotina</taxon>
        <taxon>Mucoromycetes</taxon>
        <taxon>Mucorales</taxon>
        <taxon>Mucorineae</taxon>
        <taxon>Mucoraceae</taxon>
        <taxon>Mucor</taxon>
    </lineage>
</organism>
<dbReference type="Proteomes" id="UP001473302">
    <property type="component" value="Unassembled WGS sequence"/>
</dbReference>